<keyword evidence="3" id="KW-1185">Reference proteome</keyword>
<dbReference type="EMBL" id="MNCJ02000329">
    <property type="protein sequence ID" value="KAF5767101.1"/>
    <property type="molecule type" value="Genomic_DNA"/>
</dbReference>
<name>A0A251SE36_HELAN</name>
<dbReference type="EMBL" id="CM007903">
    <property type="protein sequence ID" value="OTF96821.1"/>
    <property type="molecule type" value="Genomic_DNA"/>
</dbReference>
<evidence type="ECO:0000313" key="1">
    <source>
        <dbReference type="EMBL" id="KAF5767101.1"/>
    </source>
</evidence>
<protein>
    <submittedName>
        <fullName evidence="2">Uncharacterized protein</fullName>
    </submittedName>
</protein>
<sequence>MFSTVCRYVSNILFHDNVALVLKLRISLKATYLFLGKEACTRVHLTSEYTAYHLFDRIKYE</sequence>
<accession>A0A251SE36</accession>
<reference evidence="1" key="3">
    <citation type="submission" date="2020-06" db="EMBL/GenBank/DDBJ databases">
        <title>Helianthus annuus Genome sequencing and assembly Release 2.</title>
        <authorList>
            <person name="Gouzy J."/>
            <person name="Langlade N."/>
            <person name="Munos S."/>
        </authorList>
    </citation>
    <scope>NUCLEOTIDE SEQUENCE</scope>
    <source>
        <tissue evidence="1">Leaves</tissue>
    </source>
</reference>
<reference evidence="1 3" key="1">
    <citation type="journal article" date="2017" name="Nature">
        <title>The sunflower genome provides insights into oil metabolism, flowering and Asterid evolution.</title>
        <authorList>
            <person name="Badouin H."/>
            <person name="Gouzy J."/>
            <person name="Grassa C.J."/>
            <person name="Murat F."/>
            <person name="Staton S.E."/>
            <person name="Cottret L."/>
            <person name="Lelandais-Briere C."/>
            <person name="Owens G.L."/>
            <person name="Carrere S."/>
            <person name="Mayjonade B."/>
            <person name="Legrand L."/>
            <person name="Gill N."/>
            <person name="Kane N.C."/>
            <person name="Bowers J.E."/>
            <person name="Hubner S."/>
            <person name="Bellec A."/>
            <person name="Berard A."/>
            <person name="Berges H."/>
            <person name="Blanchet N."/>
            <person name="Boniface M.C."/>
            <person name="Brunel D."/>
            <person name="Catrice O."/>
            <person name="Chaidir N."/>
            <person name="Claudel C."/>
            <person name="Donnadieu C."/>
            <person name="Faraut T."/>
            <person name="Fievet G."/>
            <person name="Helmstetter N."/>
            <person name="King M."/>
            <person name="Knapp S.J."/>
            <person name="Lai Z."/>
            <person name="Le Paslier M.C."/>
            <person name="Lippi Y."/>
            <person name="Lorenzon L."/>
            <person name="Mandel J.R."/>
            <person name="Marage G."/>
            <person name="Marchand G."/>
            <person name="Marquand E."/>
            <person name="Bret-Mestries E."/>
            <person name="Morien E."/>
            <person name="Nambeesan S."/>
            <person name="Nguyen T."/>
            <person name="Pegot-Espagnet P."/>
            <person name="Pouilly N."/>
            <person name="Raftis F."/>
            <person name="Sallet E."/>
            <person name="Schiex T."/>
            <person name="Thomas J."/>
            <person name="Vandecasteele C."/>
            <person name="Vares D."/>
            <person name="Vear F."/>
            <person name="Vautrin S."/>
            <person name="Crespi M."/>
            <person name="Mangin B."/>
            <person name="Burke J.M."/>
            <person name="Salse J."/>
            <person name="Munos S."/>
            <person name="Vincourt P."/>
            <person name="Rieseberg L.H."/>
            <person name="Langlade N.B."/>
        </authorList>
    </citation>
    <scope>NUCLEOTIDE SEQUENCE [LARGE SCALE GENOMIC DNA]</scope>
    <source>
        <strain evidence="3">cv. SF193</strain>
        <tissue evidence="1">Leaves</tissue>
    </source>
</reference>
<dbReference type="AlphaFoldDB" id="A0A251SE36"/>
<reference evidence="2" key="2">
    <citation type="submission" date="2017-02" db="EMBL/GenBank/DDBJ databases">
        <title>Sunflower complete genome.</title>
        <authorList>
            <person name="Langlade N."/>
            <person name="Munos S."/>
        </authorList>
    </citation>
    <scope>NUCLEOTIDE SEQUENCE [LARGE SCALE GENOMIC DNA]</scope>
    <source>
        <tissue evidence="2">Leaves</tissue>
    </source>
</reference>
<evidence type="ECO:0000313" key="2">
    <source>
        <dbReference type="EMBL" id="OTF96821.1"/>
    </source>
</evidence>
<dbReference type="Gramene" id="mRNA:HanXRQr2_Chr14g0620411">
    <property type="protein sequence ID" value="mRNA:HanXRQr2_Chr14g0620411"/>
    <property type="gene ID" value="HanXRQr2_Chr14g0620411"/>
</dbReference>
<gene>
    <name evidence="2" type="ORF">HannXRQ_Chr14g0427781</name>
    <name evidence="1" type="ORF">HanXRQr2_Chr14g0620411</name>
</gene>
<evidence type="ECO:0000313" key="3">
    <source>
        <dbReference type="Proteomes" id="UP000215914"/>
    </source>
</evidence>
<dbReference type="Proteomes" id="UP000215914">
    <property type="component" value="Chromosome 14"/>
</dbReference>
<dbReference type="InParanoid" id="A0A251SE36"/>
<proteinExistence type="predicted"/>
<organism evidence="2 3">
    <name type="scientific">Helianthus annuus</name>
    <name type="common">Common sunflower</name>
    <dbReference type="NCBI Taxonomy" id="4232"/>
    <lineage>
        <taxon>Eukaryota</taxon>
        <taxon>Viridiplantae</taxon>
        <taxon>Streptophyta</taxon>
        <taxon>Embryophyta</taxon>
        <taxon>Tracheophyta</taxon>
        <taxon>Spermatophyta</taxon>
        <taxon>Magnoliopsida</taxon>
        <taxon>eudicotyledons</taxon>
        <taxon>Gunneridae</taxon>
        <taxon>Pentapetalae</taxon>
        <taxon>asterids</taxon>
        <taxon>campanulids</taxon>
        <taxon>Asterales</taxon>
        <taxon>Asteraceae</taxon>
        <taxon>Asteroideae</taxon>
        <taxon>Heliantheae alliance</taxon>
        <taxon>Heliantheae</taxon>
        <taxon>Helianthus</taxon>
    </lineage>
</organism>